<dbReference type="EC" id="3.4.22.-" evidence="13"/>
<comment type="similarity">
    <text evidence="2 13">Belongs to the peptidase C54 family.</text>
</comment>
<evidence type="ECO:0000256" key="5">
    <source>
        <dbReference type="ARBA" id="ARBA00022670"/>
    </source>
</evidence>
<dbReference type="EMBL" id="BPVZ01000024">
    <property type="protein sequence ID" value="GKV06199.1"/>
    <property type="molecule type" value="Genomic_DNA"/>
</dbReference>
<reference evidence="16 17" key="1">
    <citation type="journal article" date="2021" name="Commun. Biol.">
        <title>The genome of Shorea leprosula (Dipterocarpaceae) highlights the ecological relevance of drought in aseasonal tropical rainforests.</title>
        <authorList>
            <person name="Ng K.K.S."/>
            <person name="Kobayashi M.J."/>
            <person name="Fawcett J.A."/>
            <person name="Hatakeyama M."/>
            <person name="Paape T."/>
            <person name="Ng C.H."/>
            <person name="Ang C.C."/>
            <person name="Tnah L.H."/>
            <person name="Lee C.T."/>
            <person name="Nishiyama T."/>
            <person name="Sese J."/>
            <person name="O'Brien M.J."/>
            <person name="Copetti D."/>
            <person name="Mohd Noor M.I."/>
            <person name="Ong R.C."/>
            <person name="Putra M."/>
            <person name="Sireger I.Z."/>
            <person name="Indrioko S."/>
            <person name="Kosugi Y."/>
            <person name="Izuno A."/>
            <person name="Isagi Y."/>
            <person name="Lee S.L."/>
            <person name="Shimizu K.K."/>
        </authorList>
    </citation>
    <scope>NUCLEOTIDE SEQUENCE [LARGE SCALE GENOMIC DNA]</scope>
    <source>
        <strain evidence="16">214</strain>
    </source>
</reference>
<evidence type="ECO:0000259" key="15">
    <source>
        <dbReference type="Pfam" id="PF03416"/>
    </source>
</evidence>
<name>A0AAV5J1Y7_9ROSI</name>
<evidence type="ECO:0000313" key="17">
    <source>
        <dbReference type="Proteomes" id="UP001054252"/>
    </source>
</evidence>
<feature type="domain" description="Peptidase C54 catalytic" evidence="15">
    <location>
        <begin position="138"/>
        <end position="422"/>
    </location>
</feature>
<keyword evidence="3" id="KW-0813">Transport</keyword>
<accession>A0AAV5J1Y7</accession>
<evidence type="ECO:0000256" key="6">
    <source>
        <dbReference type="ARBA" id="ARBA00022801"/>
    </source>
</evidence>
<dbReference type="GO" id="GO:0005737">
    <property type="term" value="C:cytoplasm"/>
    <property type="evidence" value="ECO:0007669"/>
    <property type="project" value="UniProtKB-SubCell"/>
</dbReference>
<dbReference type="AlphaFoldDB" id="A0AAV5J1Y7"/>
<keyword evidence="5 13" id="KW-0645">Protease</keyword>
<dbReference type="InterPro" id="IPR005078">
    <property type="entry name" value="Peptidase_C54"/>
</dbReference>
<evidence type="ECO:0000256" key="10">
    <source>
        <dbReference type="ARBA" id="ARBA00029362"/>
    </source>
</evidence>
<evidence type="ECO:0000256" key="12">
    <source>
        <dbReference type="ARBA" id="ARBA00045891"/>
    </source>
</evidence>
<feature type="region of interest" description="Disordered" evidence="14">
    <location>
        <begin position="441"/>
        <end position="480"/>
    </location>
</feature>
<keyword evidence="17" id="KW-1185">Reference proteome</keyword>
<dbReference type="GO" id="GO:0034727">
    <property type="term" value="P:piecemeal microautophagy of the nucleus"/>
    <property type="evidence" value="ECO:0007669"/>
    <property type="project" value="TreeGrafter"/>
</dbReference>
<evidence type="ECO:0000313" key="16">
    <source>
        <dbReference type="EMBL" id="GKV06199.1"/>
    </source>
</evidence>
<dbReference type="PANTHER" id="PTHR22624">
    <property type="entry name" value="CYSTEINE PROTEASE ATG4"/>
    <property type="match status" value="1"/>
</dbReference>
<comment type="catalytic activity">
    <reaction evidence="10">
        <text>[protein]-C-terminal L-amino acid-glycyl-phosphatidylethanolamide + H2O = [protein]-C-terminal L-amino acid-glycine + a 1,2-diacyl-sn-glycero-3-phosphoethanolamine</text>
        <dbReference type="Rhea" id="RHEA:67548"/>
        <dbReference type="Rhea" id="RHEA-COMP:17323"/>
        <dbReference type="Rhea" id="RHEA-COMP:17324"/>
        <dbReference type="ChEBI" id="CHEBI:15377"/>
        <dbReference type="ChEBI" id="CHEBI:64612"/>
        <dbReference type="ChEBI" id="CHEBI:172940"/>
        <dbReference type="ChEBI" id="CHEBI:172941"/>
    </reaction>
    <physiologicalReaction direction="left-to-right" evidence="10">
        <dbReference type="Rhea" id="RHEA:67549"/>
    </physiologicalReaction>
</comment>
<gene>
    <name evidence="16" type="ORF">SLEP1_g18113</name>
</gene>
<keyword evidence="9 13" id="KW-0072">Autophagy</keyword>
<dbReference type="GO" id="GO:0016485">
    <property type="term" value="P:protein processing"/>
    <property type="evidence" value="ECO:0007669"/>
    <property type="project" value="TreeGrafter"/>
</dbReference>
<evidence type="ECO:0000256" key="8">
    <source>
        <dbReference type="ARBA" id="ARBA00022927"/>
    </source>
</evidence>
<evidence type="ECO:0000256" key="2">
    <source>
        <dbReference type="ARBA" id="ARBA00010958"/>
    </source>
</evidence>
<dbReference type="InterPro" id="IPR046792">
    <property type="entry name" value="Peptidase_C54_cat"/>
</dbReference>
<feature type="compositionally biased region" description="Acidic residues" evidence="14">
    <location>
        <begin position="463"/>
        <end position="480"/>
    </location>
</feature>
<dbReference type="GO" id="GO:0015031">
    <property type="term" value="P:protein transport"/>
    <property type="evidence" value="ECO:0007669"/>
    <property type="project" value="UniProtKB-KW"/>
</dbReference>
<evidence type="ECO:0000256" key="14">
    <source>
        <dbReference type="SAM" id="MobiDB-lite"/>
    </source>
</evidence>
<comment type="subunit">
    <text evidence="11">Interacts with ATG8.</text>
</comment>
<comment type="caution">
    <text evidence="16">The sequence shown here is derived from an EMBL/GenBank/DDBJ whole genome shotgun (WGS) entry which is preliminary data.</text>
</comment>
<dbReference type="GO" id="GO:0004197">
    <property type="term" value="F:cysteine-type endopeptidase activity"/>
    <property type="evidence" value="ECO:0007669"/>
    <property type="project" value="TreeGrafter"/>
</dbReference>
<dbReference type="Proteomes" id="UP001054252">
    <property type="component" value="Unassembled WGS sequence"/>
</dbReference>
<dbReference type="GO" id="GO:0035973">
    <property type="term" value="P:aggrephagy"/>
    <property type="evidence" value="ECO:0007669"/>
    <property type="project" value="TreeGrafter"/>
</dbReference>
<comment type="subcellular location">
    <subcellularLocation>
        <location evidence="1 13">Cytoplasm</location>
    </subcellularLocation>
</comment>
<comment type="function">
    <text evidence="12">Cysteine protease that plays a key role in autophagy by mediating both proteolytic activation and delipidation of ATG8 family proteins. The protease activity is required for proteolytic activation of ATG8 family proteins: cleaves the C-terminal amino acid of ATG8 proteins to reveal a C-terminal glycine. Exposure of the glycine at the C-terminus is essential for ATG8 proteins conjugation to phosphatidylethanolamine (PE) and insertion to membranes, which is necessary for autophagy. In addition to the protease activity, also mediates delipidation of PE-conjugated ATG8 proteins.</text>
</comment>
<dbReference type="SUPFAM" id="SSF54001">
    <property type="entry name" value="Cysteine proteinases"/>
    <property type="match status" value="1"/>
</dbReference>
<dbReference type="PANTHER" id="PTHR22624:SF49">
    <property type="entry name" value="CYSTEINE PROTEASE"/>
    <property type="match status" value="1"/>
</dbReference>
<dbReference type="InterPro" id="IPR038765">
    <property type="entry name" value="Papain-like_cys_pep_sf"/>
</dbReference>
<protein>
    <recommendedName>
        <fullName evidence="13">Cysteine protease</fullName>
        <ecNumber evidence="13">3.4.22.-</ecNumber>
    </recommendedName>
</protein>
<dbReference type="GO" id="GO:0019786">
    <property type="term" value="F:protein-phosphatidylethanolamide deconjugating activity"/>
    <property type="evidence" value="ECO:0007669"/>
    <property type="project" value="InterPro"/>
</dbReference>
<proteinExistence type="inferred from homology"/>
<dbReference type="GO" id="GO:0000423">
    <property type="term" value="P:mitophagy"/>
    <property type="evidence" value="ECO:0007669"/>
    <property type="project" value="TreeGrafter"/>
</dbReference>
<keyword evidence="8 13" id="KW-0653">Protein transport</keyword>
<sequence length="480" mass="52580">MKGFCEKDGDLKCSSKTIVDTTSRSTESSSSEPEARDSKFCKSSLWSGLFASAFSVFETYSESSAGEKKLVHSKTNGWTAAVKRVVAVGSMRKLHECVWGPGKTGISSSTSDIWLLGVCYKILSDESYGDADAGTGLHAFKQDFSSRLLMTYRKGFDAIGDTKFTSDVGWGCMLRSSQMLVAQALLFHQLGRSWQKPLQKPYDQQYIKILHQFGDSKSMAFSIHNLLQAGEAYGLAAGSWVGPYAMCRSWEALSRCRREGADLDQQSLPMAVYVVSGDEDGERGGAPVLCIEDASKLCFEFSRGQFDWTPILLLVPLVLGLDKVNPRYIPSLQATFTFPQSLGILGGKPGASTYIVGVQDENAFYLDPHDVQSVVNLSRDNLEADTSSYHCDTIRYIPLGSIDPSLAIGFYCRDKDDFDNFCLRASKLASESNGAPLFTVSQTHKSSKQVSHSDGLADTGGVQEDDSFDVMPDGDDWQLL</sequence>
<evidence type="ECO:0000256" key="13">
    <source>
        <dbReference type="RuleBase" id="RU363115"/>
    </source>
</evidence>
<dbReference type="Pfam" id="PF03416">
    <property type="entry name" value="Peptidase_C54"/>
    <property type="match status" value="1"/>
</dbReference>
<evidence type="ECO:0000256" key="11">
    <source>
        <dbReference type="ARBA" id="ARBA00038724"/>
    </source>
</evidence>
<evidence type="ECO:0000256" key="1">
    <source>
        <dbReference type="ARBA" id="ARBA00004496"/>
    </source>
</evidence>
<keyword evidence="7" id="KW-0788">Thiol protease</keyword>
<evidence type="ECO:0000256" key="7">
    <source>
        <dbReference type="ARBA" id="ARBA00022807"/>
    </source>
</evidence>
<organism evidence="16 17">
    <name type="scientific">Rubroshorea leprosula</name>
    <dbReference type="NCBI Taxonomy" id="152421"/>
    <lineage>
        <taxon>Eukaryota</taxon>
        <taxon>Viridiplantae</taxon>
        <taxon>Streptophyta</taxon>
        <taxon>Embryophyta</taxon>
        <taxon>Tracheophyta</taxon>
        <taxon>Spermatophyta</taxon>
        <taxon>Magnoliopsida</taxon>
        <taxon>eudicotyledons</taxon>
        <taxon>Gunneridae</taxon>
        <taxon>Pentapetalae</taxon>
        <taxon>rosids</taxon>
        <taxon>malvids</taxon>
        <taxon>Malvales</taxon>
        <taxon>Dipterocarpaceae</taxon>
        <taxon>Rubroshorea</taxon>
    </lineage>
</organism>
<evidence type="ECO:0000256" key="3">
    <source>
        <dbReference type="ARBA" id="ARBA00022448"/>
    </source>
</evidence>
<evidence type="ECO:0000256" key="9">
    <source>
        <dbReference type="ARBA" id="ARBA00023006"/>
    </source>
</evidence>
<feature type="compositionally biased region" description="Polar residues" evidence="14">
    <location>
        <begin position="441"/>
        <end position="452"/>
    </location>
</feature>
<dbReference type="GO" id="GO:0000045">
    <property type="term" value="P:autophagosome assembly"/>
    <property type="evidence" value="ECO:0007669"/>
    <property type="project" value="TreeGrafter"/>
</dbReference>
<keyword evidence="6 13" id="KW-0378">Hydrolase</keyword>
<evidence type="ECO:0000256" key="4">
    <source>
        <dbReference type="ARBA" id="ARBA00022490"/>
    </source>
</evidence>
<keyword evidence="4 13" id="KW-0963">Cytoplasm</keyword>